<dbReference type="GO" id="GO:0005829">
    <property type="term" value="C:cytosol"/>
    <property type="evidence" value="ECO:0007669"/>
    <property type="project" value="TreeGrafter"/>
</dbReference>
<evidence type="ECO:0000256" key="7">
    <source>
        <dbReference type="ARBA" id="ARBA00023295"/>
    </source>
</evidence>
<proteinExistence type="inferred from homology"/>
<evidence type="ECO:0000256" key="6">
    <source>
        <dbReference type="ARBA" id="ARBA00023277"/>
    </source>
</evidence>
<dbReference type="EMBL" id="BMLP01000001">
    <property type="protein sequence ID" value="GGO24760.1"/>
    <property type="molecule type" value="Genomic_DNA"/>
</dbReference>
<keyword evidence="14" id="KW-1185">Reference proteome</keyword>
<keyword evidence="6" id="KW-0119">Carbohydrate metabolism</keyword>
<dbReference type="FunFam" id="3.20.20.80:FF:000004">
    <property type="entry name" value="Beta-glucosidase 6-phospho-beta-glucosidase"/>
    <property type="match status" value="1"/>
</dbReference>
<comment type="similarity">
    <text evidence="2 12">Belongs to the glycosyl hydrolase 1 family.</text>
</comment>
<evidence type="ECO:0000256" key="3">
    <source>
        <dbReference type="ARBA" id="ARBA00012744"/>
    </source>
</evidence>
<feature type="binding site" evidence="10">
    <location>
        <position position="394"/>
    </location>
    <ligand>
        <name>substrate</name>
    </ligand>
</feature>
<reference evidence="13 14" key="1">
    <citation type="journal article" date="2014" name="Int. J. Syst. Evol. Microbiol.">
        <title>Complete genome sequence of Corynebacterium casei LMG S-19264T (=DSM 44701T), isolated from a smear-ripened cheese.</title>
        <authorList>
            <consortium name="US DOE Joint Genome Institute (JGI-PGF)"/>
            <person name="Walter F."/>
            <person name="Albersmeier A."/>
            <person name="Kalinowski J."/>
            <person name="Ruckert C."/>
        </authorList>
    </citation>
    <scope>NUCLEOTIDE SEQUENCE [LARGE SCALE GENOMIC DNA]</scope>
    <source>
        <strain evidence="13 14">CGMCC 1.7029</strain>
    </source>
</reference>
<evidence type="ECO:0000256" key="10">
    <source>
        <dbReference type="PIRSR" id="PIRSR617736-2"/>
    </source>
</evidence>
<evidence type="ECO:0000256" key="11">
    <source>
        <dbReference type="PROSITE-ProRule" id="PRU10055"/>
    </source>
</evidence>
<dbReference type="GO" id="GO:0008422">
    <property type="term" value="F:beta-glucosidase activity"/>
    <property type="evidence" value="ECO:0007669"/>
    <property type="project" value="UniProtKB-EC"/>
</dbReference>
<dbReference type="RefSeq" id="WP_146285850.1">
    <property type="nucleotide sequence ID" value="NZ_BMLP01000001.1"/>
</dbReference>
<name>A0A917YHB2_9RHOB</name>
<dbReference type="OrthoDB" id="9765195at2"/>
<dbReference type="PANTHER" id="PTHR10353:SF36">
    <property type="entry name" value="LP05116P"/>
    <property type="match status" value="1"/>
</dbReference>
<evidence type="ECO:0000256" key="9">
    <source>
        <dbReference type="PIRSR" id="PIRSR617736-1"/>
    </source>
</evidence>
<dbReference type="EC" id="3.2.1.21" evidence="3 12"/>
<keyword evidence="4 12" id="KW-0378">Hydrolase</keyword>
<feature type="binding site" evidence="10">
    <location>
        <position position="293"/>
    </location>
    <ligand>
        <name>substrate</name>
    </ligand>
</feature>
<dbReference type="SUPFAM" id="SSF51445">
    <property type="entry name" value="(Trans)glycosidases"/>
    <property type="match status" value="1"/>
</dbReference>
<keyword evidence="5" id="KW-0136">Cellulose degradation</keyword>
<feature type="active site" description="Nucleophile" evidence="9 11">
    <location>
        <position position="351"/>
    </location>
</feature>
<feature type="binding site" evidence="10">
    <location>
        <position position="165"/>
    </location>
    <ligand>
        <name>substrate</name>
    </ligand>
</feature>
<dbReference type="Pfam" id="PF00232">
    <property type="entry name" value="Glyco_hydro_1"/>
    <property type="match status" value="1"/>
</dbReference>
<dbReference type="NCBIfam" id="TIGR03356">
    <property type="entry name" value="BGL"/>
    <property type="match status" value="1"/>
</dbReference>
<evidence type="ECO:0000256" key="4">
    <source>
        <dbReference type="ARBA" id="ARBA00022801"/>
    </source>
</evidence>
<sequence>MIPHRASFPEGFLFGAATAAYQIEGSRFGGAGPSHWDTFAVTPGNVVQAEDGSTACDHYHRWAEDLDLIRAAGFDAYRFSTSWSRVMPDGVTINPEGLDFYDRLVDGMGARDLRPFLTLYHWDLPAALSDLGGWRNRDTCHRFADFTEAVIRRIGDRVETVATINEPWCVAWLSHFIGAHAPGLRDIRAAARAMHHILLAHGLSMERMRGLGQKNLGIVLNFDHATPASDSPADQRAAAVQDGIFNRWFIEAITRQTYPEIVLEGLAPHMPDRWQDDMGKIGQKLDWLGVNYYTRHLHADAPGTAWPATREVSGPLPKTQMGWEIYPEGLEGFLTRLARDYVGDLPLYVTENGMANADQPGIDDEGRIAFVARHFEAAQRAIAAGANLRGFFYWSLLDNYEWAEGYQKRFGLVHVDYESLARTPKASYHALQRALARN</sequence>
<comment type="catalytic activity">
    <reaction evidence="1 12">
        <text>Hydrolysis of terminal, non-reducing beta-D-glucosyl residues with release of beta-D-glucose.</text>
        <dbReference type="EC" id="3.2.1.21"/>
    </reaction>
</comment>
<evidence type="ECO:0000313" key="14">
    <source>
        <dbReference type="Proteomes" id="UP000598196"/>
    </source>
</evidence>
<gene>
    <name evidence="13" type="primary">bglA</name>
    <name evidence="13" type="ORF">GCM10010991_03560</name>
</gene>
<evidence type="ECO:0000256" key="5">
    <source>
        <dbReference type="ARBA" id="ARBA00023001"/>
    </source>
</evidence>
<evidence type="ECO:0000256" key="1">
    <source>
        <dbReference type="ARBA" id="ARBA00000448"/>
    </source>
</evidence>
<dbReference type="PANTHER" id="PTHR10353">
    <property type="entry name" value="GLYCOSYL HYDROLASE"/>
    <property type="match status" value="1"/>
</dbReference>
<dbReference type="InterPro" id="IPR018120">
    <property type="entry name" value="Glyco_hydro_1_AS"/>
</dbReference>
<dbReference type="InterPro" id="IPR017853">
    <property type="entry name" value="GH"/>
</dbReference>
<dbReference type="InterPro" id="IPR033132">
    <property type="entry name" value="GH_1_N_CS"/>
</dbReference>
<feature type="binding site" evidence="10">
    <location>
        <position position="121"/>
    </location>
    <ligand>
        <name>substrate</name>
    </ligand>
</feature>
<feature type="binding site" evidence="10">
    <location>
        <begin position="401"/>
        <end position="402"/>
    </location>
    <ligand>
        <name>substrate</name>
    </ligand>
</feature>
<evidence type="ECO:0000256" key="8">
    <source>
        <dbReference type="ARBA" id="ARBA00023326"/>
    </source>
</evidence>
<dbReference type="GO" id="GO:0030245">
    <property type="term" value="P:cellulose catabolic process"/>
    <property type="evidence" value="ECO:0007669"/>
    <property type="project" value="UniProtKB-KW"/>
</dbReference>
<dbReference type="PROSITE" id="PS00572">
    <property type="entry name" value="GLYCOSYL_HYDROL_F1_1"/>
    <property type="match status" value="1"/>
</dbReference>
<dbReference type="InterPro" id="IPR017736">
    <property type="entry name" value="Glyco_hydro_1_beta-glucosidase"/>
</dbReference>
<protein>
    <recommendedName>
        <fullName evidence="3 12">Beta-glucosidase</fullName>
        <ecNumber evidence="3 12">3.2.1.21</ecNumber>
    </recommendedName>
</protein>
<dbReference type="PROSITE" id="PS00653">
    <property type="entry name" value="GLYCOSYL_HYDROL_F1_2"/>
    <property type="match status" value="1"/>
</dbReference>
<keyword evidence="7 12" id="KW-0326">Glycosidase</keyword>
<keyword evidence="8" id="KW-0624">Polysaccharide degradation</keyword>
<dbReference type="Proteomes" id="UP000598196">
    <property type="component" value="Unassembled WGS sequence"/>
</dbReference>
<evidence type="ECO:0000256" key="2">
    <source>
        <dbReference type="ARBA" id="ARBA00010838"/>
    </source>
</evidence>
<accession>A0A917YHB2</accession>
<evidence type="ECO:0000256" key="12">
    <source>
        <dbReference type="RuleBase" id="RU361175"/>
    </source>
</evidence>
<feature type="binding site" evidence="10">
    <location>
        <position position="22"/>
    </location>
    <ligand>
        <name>substrate</name>
    </ligand>
</feature>
<evidence type="ECO:0000313" key="13">
    <source>
        <dbReference type="EMBL" id="GGO24760.1"/>
    </source>
</evidence>
<organism evidence="13 14">
    <name type="scientific">Gemmobacter aquaticus</name>
    <dbReference type="NCBI Taxonomy" id="490185"/>
    <lineage>
        <taxon>Bacteria</taxon>
        <taxon>Pseudomonadati</taxon>
        <taxon>Pseudomonadota</taxon>
        <taxon>Alphaproteobacteria</taxon>
        <taxon>Rhodobacterales</taxon>
        <taxon>Paracoccaceae</taxon>
        <taxon>Gemmobacter</taxon>
    </lineage>
</organism>
<dbReference type="Gene3D" id="3.20.20.80">
    <property type="entry name" value="Glycosidases"/>
    <property type="match status" value="1"/>
</dbReference>
<dbReference type="AlphaFoldDB" id="A0A917YHB2"/>
<comment type="caution">
    <text evidence="13">The sequence shown here is derived from an EMBL/GenBank/DDBJ whole genome shotgun (WGS) entry which is preliminary data.</text>
</comment>
<feature type="active site" description="Proton donor" evidence="9">
    <location>
        <position position="166"/>
    </location>
</feature>
<dbReference type="PRINTS" id="PR00131">
    <property type="entry name" value="GLHYDRLASE1"/>
</dbReference>
<dbReference type="InterPro" id="IPR001360">
    <property type="entry name" value="Glyco_hydro_1"/>
</dbReference>